<feature type="transmembrane region" description="Helical" evidence="1">
    <location>
        <begin position="75"/>
        <end position="93"/>
    </location>
</feature>
<name>K9DJA5_9BURK</name>
<dbReference type="PATRIC" id="fig|883126.3.peg.1440"/>
<evidence type="ECO:0000313" key="4">
    <source>
        <dbReference type="Proteomes" id="UP000009874"/>
    </source>
</evidence>
<dbReference type="HOGENOM" id="CLU_1132537_0_0_4"/>
<dbReference type="Proteomes" id="UP000009874">
    <property type="component" value="Unassembled WGS sequence"/>
</dbReference>
<keyword evidence="2" id="KW-0732">Signal</keyword>
<sequence>MKVIKYAASVALAIVGFNLVAVPALAQESAYADLDACTTGEQRRLAVKGAAIGLFSGLGGALLTGNKEKAGKAALLGAAGGLAAGWATAYYTAVDTCTKQNPNWITASSLVRDPGKSLAQVKKEHNYKANQGVLVHLQDVSVPVSVRPGERLAIDTTYDVLTPTDAEAPVVFERKLFVTTDGTEVEIQIPNEARIERTVEAGRSVEKLSFPVSAEAPAGAVYRVIMSASAGGKSPVTMTKNVTVS</sequence>
<accession>K9DJA5</accession>
<gene>
    <name evidence="3" type="ORF">HMPREF9710_01423</name>
</gene>
<evidence type="ECO:0000256" key="2">
    <source>
        <dbReference type="SAM" id="SignalP"/>
    </source>
</evidence>
<keyword evidence="1" id="KW-1133">Transmembrane helix</keyword>
<evidence type="ECO:0008006" key="5">
    <source>
        <dbReference type="Google" id="ProtNLM"/>
    </source>
</evidence>
<protein>
    <recommendedName>
        <fullName evidence="5">YMGG-like Gly-zipper domain-containing protein</fullName>
    </recommendedName>
</protein>
<feature type="signal peptide" evidence="2">
    <location>
        <begin position="1"/>
        <end position="26"/>
    </location>
</feature>
<evidence type="ECO:0000313" key="3">
    <source>
        <dbReference type="EMBL" id="EKU83336.1"/>
    </source>
</evidence>
<keyword evidence="1" id="KW-0812">Transmembrane</keyword>
<dbReference type="AlphaFoldDB" id="K9DJA5"/>
<proteinExistence type="predicted"/>
<keyword evidence="4" id="KW-1185">Reference proteome</keyword>
<reference evidence="3 4" key="1">
    <citation type="submission" date="2012-09" db="EMBL/GenBank/DDBJ databases">
        <title>The Genome Sequence of Massilia timonae CCUG 45783.</title>
        <authorList>
            <consortium name="The Broad Institute Genome Sequencing Platform"/>
            <person name="Earl A."/>
            <person name="Ward D."/>
            <person name="Feldgarden M."/>
            <person name="Gevers D."/>
            <person name="Huys G."/>
            <person name="Walker B."/>
            <person name="Young S.K."/>
            <person name="Zeng Q."/>
            <person name="Gargeya S."/>
            <person name="Fitzgerald M."/>
            <person name="Haas B."/>
            <person name="Abouelleil A."/>
            <person name="Alvarado L."/>
            <person name="Arachchi H.M."/>
            <person name="Berlin A.M."/>
            <person name="Chapman S.B."/>
            <person name="Goldberg J."/>
            <person name="Griggs A."/>
            <person name="Gujja S."/>
            <person name="Hansen M."/>
            <person name="Howarth C."/>
            <person name="Imamovic A."/>
            <person name="Larimer J."/>
            <person name="McCowen C."/>
            <person name="Montmayeur A."/>
            <person name="Murphy C."/>
            <person name="Neiman D."/>
            <person name="Pearson M."/>
            <person name="Priest M."/>
            <person name="Roberts A."/>
            <person name="Saif S."/>
            <person name="Shea T."/>
            <person name="Sisk P."/>
            <person name="Sykes S."/>
            <person name="Wortman J."/>
            <person name="Nusbaum C."/>
            <person name="Birren B."/>
        </authorList>
    </citation>
    <scope>NUCLEOTIDE SEQUENCE [LARGE SCALE GENOMIC DNA]</scope>
    <source>
        <strain evidence="3 4">CCUG 45783</strain>
    </source>
</reference>
<organism evidence="3 4">
    <name type="scientific">Massilia timonae CCUG 45783</name>
    <dbReference type="NCBI Taxonomy" id="883126"/>
    <lineage>
        <taxon>Bacteria</taxon>
        <taxon>Pseudomonadati</taxon>
        <taxon>Pseudomonadota</taxon>
        <taxon>Betaproteobacteria</taxon>
        <taxon>Burkholderiales</taxon>
        <taxon>Oxalobacteraceae</taxon>
        <taxon>Telluria group</taxon>
        <taxon>Massilia</taxon>
    </lineage>
</organism>
<keyword evidence="1" id="KW-0472">Membrane</keyword>
<feature type="chain" id="PRO_5003926171" description="YMGG-like Gly-zipper domain-containing protein" evidence="2">
    <location>
        <begin position="27"/>
        <end position="245"/>
    </location>
</feature>
<evidence type="ECO:0000256" key="1">
    <source>
        <dbReference type="SAM" id="Phobius"/>
    </source>
</evidence>
<comment type="caution">
    <text evidence="3">The sequence shown here is derived from an EMBL/GenBank/DDBJ whole genome shotgun (WGS) entry which is preliminary data.</text>
</comment>
<dbReference type="OrthoDB" id="9130270at2"/>
<dbReference type="RefSeq" id="WP_005665189.1">
    <property type="nucleotide sequence ID" value="NZ_JH992922.1"/>
</dbReference>
<dbReference type="EMBL" id="AGZI01000016">
    <property type="protein sequence ID" value="EKU83336.1"/>
    <property type="molecule type" value="Genomic_DNA"/>
</dbReference>